<keyword evidence="2" id="KW-1185">Reference proteome</keyword>
<evidence type="ECO:0000313" key="1">
    <source>
        <dbReference type="EMBL" id="KAF5831914.1"/>
    </source>
</evidence>
<dbReference type="Proteomes" id="UP000815325">
    <property type="component" value="Unassembled WGS sequence"/>
</dbReference>
<comment type="caution">
    <text evidence="1">The sequence shown here is derived from an EMBL/GenBank/DDBJ whole genome shotgun (WGS) entry which is preliminary data.</text>
</comment>
<name>A0ABQ7GBB9_DUNSA</name>
<proteinExistence type="predicted"/>
<organism evidence="1 2">
    <name type="scientific">Dunaliella salina</name>
    <name type="common">Green alga</name>
    <name type="synonym">Protococcus salinus</name>
    <dbReference type="NCBI Taxonomy" id="3046"/>
    <lineage>
        <taxon>Eukaryota</taxon>
        <taxon>Viridiplantae</taxon>
        <taxon>Chlorophyta</taxon>
        <taxon>core chlorophytes</taxon>
        <taxon>Chlorophyceae</taxon>
        <taxon>CS clade</taxon>
        <taxon>Chlamydomonadales</taxon>
        <taxon>Dunaliellaceae</taxon>
        <taxon>Dunaliella</taxon>
    </lineage>
</organism>
<evidence type="ECO:0008006" key="3">
    <source>
        <dbReference type="Google" id="ProtNLM"/>
    </source>
</evidence>
<dbReference type="EMBL" id="MU069912">
    <property type="protein sequence ID" value="KAF5831914.1"/>
    <property type="molecule type" value="Genomic_DNA"/>
</dbReference>
<sequence length="66" mass="7898">MRARSWTSSQHCLFRRWSNRVHAIRVQGYFLKRSCSCTNLPVFCSKKREKEYERIETKSSGLPVNF</sequence>
<reference evidence="1" key="1">
    <citation type="submission" date="2017-08" db="EMBL/GenBank/DDBJ databases">
        <authorList>
            <person name="Polle J.E."/>
            <person name="Barry K."/>
            <person name="Cushman J."/>
            <person name="Schmutz J."/>
            <person name="Tran D."/>
            <person name="Hathwaick L.T."/>
            <person name="Yim W.C."/>
            <person name="Jenkins J."/>
            <person name="Mckie-Krisberg Z.M."/>
            <person name="Prochnik S."/>
            <person name="Lindquist E."/>
            <person name="Dockter R.B."/>
            <person name="Adam C."/>
            <person name="Molina H."/>
            <person name="Bunkerborg J."/>
            <person name="Jin E."/>
            <person name="Buchheim M."/>
            <person name="Magnuson J."/>
        </authorList>
    </citation>
    <scope>NUCLEOTIDE SEQUENCE</scope>
    <source>
        <strain evidence="1">CCAP 19/18</strain>
    </source>
</reference>
<protein>
    <recommendedName>
        <fullName evidence="3">Encoded protein</fullName>
    </recommendedName>
</protein>
<accession>A0ABQ7GBB9</accession>
<evidence type="ECO:0000313" key="2">
    <source>
        <dbReference type="Proteomes" id="UP000815325"/>
    </source>
</evidence>
<gene>
    <name evidence="1" type="ORF">DUNSADRAFT_12401</name>
</gene>